<dbReference type="Gene3D" id="3.40.50.150">
    <property type="entry name" value="Vaccinia Virus protein VP39"/>
    <property type="match status" value="1"/>
</dbReference>
<reference evidence="8" key="1">
    <citation type="submission" date="2020-07" db="EMBL/GenBank/DDBJ databases">
        <title>Methanobacterium. sp. MethCan genome.</title>
        <authorList>
            <person name="Postec A."/>
            <person name="Quemeneur M."/>
        </authorList>
    </citation>
    <scope>NUCLEOTIDE SEQUENCE</scope>
    <source>
        <strain evidence="8">MethCAN</strain>
    </source>
</reference>
<dbReference type="Pfam" id="PF01728">
    <property type="entry name" value="FtsJ"/>
    <property type="match status" value="1"/>
</dbReference>
<sequence>MGKRWQVEKKKEHYYKSAKKENYRSRASYKLQQLNKKFRIIKKGDVVVDLGAAPGGWSQVALERVEEEGVVLGVDLQRIKPFAEDNFHFIQGDFTRDEIQKSITEKIGGKADVVISDASPSLSGIKDIDQLRIMDLGESVLKISVNILKDQGNLLMKSFQGPGYEELIKKLKTEFKVVKTTKPASSRKKSAEMYLIGMGFKGY</sequence>
<dbReference type="EMBL" id="CP058560">
    <property type="protein sequence ID" value="QUH23743.1"/>
    <property type="molecule type" value="Genomic_DNA"/>
</dbReference>
<comment type="subcellular location">
    <subcellularLocation>
        <location evidence="5">Cytoplasm</location>
    </subcellularLocation>
</comment>
<comment type="function">
    <text evidence="5">Specifically methylates the uridine in position 2552 of 23S rRNA at the 2'-O position of the ribose in the fully assembled 50S ribosomal subunit.</text>
</comment>
<accession>A0A8T8K9G1</accession>
<keyword evidence="1 5" id="KW-0698">rRNA processing</keyword>
<dbReference type="AlphaFoldDB" id="A0A8T8K9G1"/>
<feature type="binding site" evidence="5">
    <location>
        <position position="117"/>
    </location>
    <ligand>
        <name>S-adenosyl-L-methionine</name>
        <dbReference type="ChEBI" id="CHEBI:59789"/>
    </ligand>
</feature>
<dbReference type="InterPro" id="IPR050082">
    <property type="entry name" value="RNA_methyltr_RlmE"/>
</dbReference>
<feature type="binding site" evidence="5">
    <location>
        <position position="55"/>
    </location>
    <ligand>
        <name>S-adenosyl-L-methionine</name>
        <dbReference type="ChEBI" id="CHEBI:59789"/>
    </ligand>
</feature>
<dbReference type="OrthoDB" id="26307at2157"/>
<gene>
    <name evidence="5" type="primary">rlmE</name>
    <name evidence="8" type="ORF">HYG87_08220</name>
</gene>
<dbReference type="HAMAP" id="MF_01547">
    <property type="entry name" value="RNA_methyltr_E"/>
    <property type="match status" value="1"/>
</dbReference>
<dbReference type="PIRSF" id="PIRSF005461">
    <property type="entry name" value="23S_rRNA_mtase"/>
    <property type="match status" value="1"/>
</dbReference>
<evidence type="ECO:0000256" key="2">
    <source>
        <dbReference type="ARBA" id="ARBA00022603"/>
    </source>
</evidence>
<evidence type="ECO:0000256" key="1">
    <source>
        <dbReference type="ARBA" id="ARBA00022552"/>
    </source>
</evidence>
<name>A0A8T8K9G1_9EURY</name>
<dbReference type="PANTHER" id="PTHR10920">
    <property type="entry name" value="RIBOSOMAL RNA METHYLTRANSFERASE"/>
    <property type="match status" value="1"/>
</dbReference>
<dbReference type="InterPro" id="IPR015507">
    <property type="entry name" value="rRNA-MeTfrase_E"/>
</dbReference>
<feature type="domain" description="Ribosomal RNA methyltransferase FtsJ" evidence="7">
    <location>
        <begin position="23"/>
        <end position="200"/>
    </location>
</feature>
<comment type="catalytic activity">
    <reaction evidence="5">
        <text>uridine(2552) in 23S rRNA + S-adenosyl-L-methionine = 2'-O-methyluridine(2552) in 23S rRNA + S-adenosyl-L-homocysteine + H(+)</text>
        <dbReference type="Rhea" id="RHEA:42720"/>
        <dbReference type="Rhea" id="RHEA-COMP:10202"/>
        <dbReference type="Rhea" id="RHEA-COMP:10203"/>
        <dbReference type="ChEBI" id="CHEBI:15378"/>
        <dbReference type="ChEBI" id="CHEBI:57856"/>
        <dbReference type="ChEBI" id="CHEBI:59789"/>
        <dbReference type="ChEBI" id="CHEBI:65315"/>
        <dbReference type="ChEBI" id="CHEBI:74478"/>
        <dbReference type="EC" id="2.1.1.166"/>
    </reaction>
</comment>
<dbReference type="PANTHER" id="PTHR10920:SF13">
    <property type="entry name" value="PRE-RRNA 2'-O-RIBOSE RNA METHYLTRANSFERASE FTSJ3"/>
    <property type="match status" value="1"/>
</dbReference>
<dbReference type="RefSeq" id="WP_211532699.1">
    <property type="nucleotide sequence ID" value="NZ_CP058560.1"/>
</dbReference>
<dbReference type="Proteomes" id="UP000681041">
    <property type="component" value="Chromosome"/>
</dbReference>
<keyword evidence="4 5" id="KW-0949">S-adenosyl-L-methionine</keyword>
<evidence type="ECO:0000256" key="5">
    <source>
        <dbReference type="HAMAP-Rule" id="MF_01547"/>
    </source>
</evidence>
<protein>
    <recommendedName>
        <fullName evidence="5">Ribosomal RNA large subunit methyltransferase E</fullName>
        <ecNumber evidence="5">2.1.1.166</ecNumber>
    </recommendedName>
    <alternativeName>
        <fullName evidence="5">23S rRNA Um2552 methyltransferase</fullName>
    </alternativeName>
    <alternativeName>
        <fullName evidence="5">rRNA (uridine-2'-O-)-methyltransferase</fullName>
    </alternativeName>
</protein>
<evidence type="ECO:0000256" key="6">
    <source>
        <dbReference type="PIRSR" id="PIRSR005461-1"/>
    </source>
</evidence>
<dbReference type="EC" id="2.1.1.166" evidence="5"/>
<evidence type="ECO:0000256" key="4">
    <source>
        <dbReference type="ARBA" id="ARBA00022691"/>
    </source>
</evidence>
<dbReference type="InterPro" id="IPR029063">
    <property type="entry name" value="SAM-dependent_MTases_sf"/>
</dbReference>
<feature type="binding site" evidence="5">
    <location>
        <position position="93"/>
    </location>
    <ligand>
        <name>S-adenosyl-L-methionine</name>
        <dbReference type="ChEBI" id="CHEBI:59789"/>
    </ligand>
</feature>
<organism evidence="8 9">
    <name type="scientific">Methanobacterium alkalithermotolerans</name>
    <dbReference type="NCBI Taxonomy" id="2731220"/>
    <lineage>
        <taxon>Archaea</taxon>
        <taxon>Methanobacteriati</taxon>
        <taxon>Methanobacteriota</taxon>
        <taxon>Methanomada group</taxon>
        <taxon>Methanobacteria</taxon>
        <taxon>Methanobacteriales</taxon>
        <taxon>Methanobacteriaceae</taxon>
        <taxon>Methanobacterium</taxon>
    </lineage>
</organism>
<keyword evidence="5" id="KW-0963">Cytoplasm</keyword>
<dbReference type="GO" id="GO:0005737">
    <property type="term" value="C:cytoplasm"/>
    <property type="evidence" value="ECO:0007669"/>
    <property type="project" value="UniProtKB-SubCell"/>
</dbReference>
<feature type="binding site" evidence="5">
    <location>
        <position position="57"/>
    </location>
    <ligand>
        <name>S-adenosyl-L-methionine</name>
        <dbReference type="ChEBI" id="CHEBI:59789"/>
    </ligand>
</feature>
<feature type="binding site" evidence="5">
    <location>
        <position position="75"/>
    </location>
    <ligand>
        <name>S-adenosyl-L-methionine</name>
        <dbReference type="ChEBI" id="CHEBI:59789"/>
    </ligand>
</feature>
<evidence type="ECO:0000313" key="8">
    <source>
        <dbReference type="EMBL" id="QUH23743.1"/>
    </source>
</evidence>
<comment type="similarity">
    <text evidence="5">Belongs to the class I-like SAM-binding methyltransferase superfamily. RNA methyltransferase RlmE family.</text>
</comment>
<dbReference type="KEGG" id="meme:HYG87_08220"/>
<evidence type="ECO:0000313" key="9">
    <source>
        <dbReference type="Proteomes" id="UP000681041"/>
    </source>
</evidence>
<feature type="active site" description="Proton acceptor" evidence="5 6">
    <location>
        <position position="157"/>
    </location>
</feature>
<evidence type="ECO:0000256" key="3">
    <source>
        <dbReference type="ARBA" id="ARBA00022679"/>
    </source>
</evidence>
<keyword evidence="3 5" id="KW-0808">Transferase</keyword>
<dbReference type="GeneID" id="64820743"/>
<evidence type="ECO:0000259" key="7">
    <source>
        <dbReference type="Pfam" id="PF01728"/>
    </source>
</evidence>
<proteinExistence type="inferred from homology"/>
<dbReference type="SUPFAM" id="SSF53335">
    <property type="entry name" value="S-adenosyl-L-methionine-dependent methyltransferases"/>
    <property type="match status" value="1"/>
</dbReference>
<keyword evidence="2 5" id="KW-0489">Methyltransferase</keyword>
<keyword evidence="9" id="KW-1185">Reference proteome</keyword>
<dbReference type="GO" id="GO:0008650">
    <property type="term" value="F:rRNA (uridine-2'-O-)-methyltransferase activity"/>
    <property type="evidence" value="ECO:0007669"/>
    <property type="project" value="UniProtKB-UniRule"/>
</dbReference>
<dbReference type="InterPro" id="IPR002877">
    <property type="entry name" value="RNA_MeTrfase_FtsJ_dom"/>
</dbReference>